<dbReference type="Pfam" id="PF06021">
    <property type="entry name" value="Gly_acyl_tr_N"/>
    <property type="match status" value="1"/>
</dbReference>
<evidence type="ECO:0000313" key="3">
    <source>
        <dbReference type="EMBL" id="CAE1159346.1"/>
    </source>
</evidence>
<dbReference type="PANTHER" id="PTHR15298">
    <property type="entry name" value="L-COA N-ACYLTRANSFERASE-RELATED"/>
    <property type="match status" value="1"/>
</dbReference>
<sequence length="258" mass="29878">MAPVLLSQSQSKHLIKKLENAGYQSLQVRSSLIIEFHFKAQDLQVWVDSWPEFTTVLLIKLLPDEKYIHQLCYIFSSDEEKLKELLKTPNLILWGHVIFIACPIKFKAILQEFAEIYGCALTFPNYTFQLHALNRMKSKPWKVPEEVTVSSLTPDQAEAVFNNWEFSSSENKEDELKNIKMLIESYPTLCLFNSEGRLIAYAIGQMYGGMGMLHVEPEYRNRGYGKTVMYLLSQKYSDVGYPAFCLTSPRKYNFKQNT</sequence>
<dbReference type="GO" id="GO:0005739">
    <property type="term" value="C:mitochondrion"/>
    <property type="evidence" value="ECO:0007669"/>
    <property type="project" value="InterPro"/>
</dbReference>
<dbReference type="EMBL" id="CAHIKZ030000195">
    <property type="protein sequence ID" value="CAE1159346.1"/>
    <property type="molecule type" value="Genomic_DNA"/>
</dbReference>
<feature type="domain" description="N-acetyltransferase" evidence="2">
    <location>
        <begin position="147"/>
        <end position="258"/>
    </location>
</feature>
<name>A0A812AWE2_ACAPH</name>
<dbReference type="InterPro" id="IPR000182">
    <property type="entry name" value="GNAT_dom"/>
</dbReference>
<dbReference type="Pfam" id="PF08445">
    <property type="entry name" value="FR47"/>
    <property type="match status" value="1"/>
</dbReference>
<keyword evidence="1 3" id="KW-0808">Transferase</keyword>
<protein>
    <recommendedName>
        <fullName evidence="1">Glycine N-acyltransferase-like protein</fullName>
        <ecNumber evidence="1">2.3.1.-</ecNumber>
    </recommendedName>
</protein>
<dbReference type="PANTHER" id="PTHR15298:SF1">
    <property type="entry name" value="GLYCINE N-ACYLTRANSFERASE-LIKE PROTEIN"/>
    <property type="match status" value="1"/>
</dbReference>
<dbReference type="GO" id="GO:0047961">
    <property type="term" value="F:glycine N-acyltransferase activity"/>
    <property type="evidence" value="ECO:0007669"/>
    <property type="project" value="InterPro"/>
</dbReference>
<dbReference type="Proteomes" id="UP000597762">
    <property type="component" value="Unassembled WGS sequence"/>
</dbReference>
<evidence type="ECO:0000259" key="2">
    <source>
        <dbReference type="PROSITE" id="PS51186"/>
    </source>
</evidence>
<dbReference type="SUPFAM" id="SSF55729">
    <property type="entry name" value="Acyl-CoA N-acyltransferases (Nat)"/>
    <property type="match status" value="1"/>
</dbReference>
<dbReference type="PROSITE" id="PS51186">
    <property type="entry name" value="GNAT"/>
    <property type="match status" value="1"/>
</dbReference>
<evidence type="ECO:0000313" key="4">
    <source>
        <dbReference type="Proteomes" id="UP000597762"/>
    </source>
</evidence>
<gene>
    <name evidence="3" type="ORF">SPHA_5934</name>
</gene>
<keyword evidence="1 3" id="KW-0012">Acyltransferase</keyword>
<dbReference type="InterPro" id="IPR015938">
    <property type="entry name" value="Glycine_N-acyltransferase_N"/>
</dbReference>
<reference evidence="3" key="1">
    <citation type="submission" date="2021-01" db="EMBL/GenBank/DDBJ databases">
        <authorList>
            <person name="Li R."/>
            <person name="Bekaert M."/>
        </authorList>
    </citation>
    <scope>NUCLEOTIDE SEQUENCE</scope>
    <source>
        <strain evidence="3">Farmed</strain>
    </source>
</reference>
<dbReference type="AlphaFoldDB" id="A0A812AWE2"/>
<dbReference type="InterPro" id="IPR010313">
    <property type="entry name" value="Glycine_N-acyltransferase"/>
</dbReference>
<keyword evidence="4" id="KW-1185">Reference proteome</keyword>
<dbReference type="CDD" id="cd04301">
    <property type="entry name" value="NAT_SF"/>
    <property type="match status" value="1"/>
</dbReference>
<dbReference type="Gene3D" id="3.40.630.30">
    <property type="match status" value="1"/>
</dbReference>
<accession>A0A812AWE2</accession>
<evidence type="ECO:0000256" key="1">
    <source>
        <dbReference type="RuleBase" id="RU368002"/>
    </source>
</evidence>
<organism evidence="3 4">
    <name type="scientific">Acanthosepion pharaonis</name>
    <name type="common">Pharaoh cuttlefish</name>
    <name type="synonym">Sepia pharaonis</name>
    <dbReference type="NCBI Taxonomy" id="158019"/>
    <lineage>
        <taxon>Eukaryota</taxon>
        <taxon>Metazoa</taxon>
        <taxon>Spiralia</taxon>
        <taxon>Lophotrochozoa</taxon>
        <taxon>Mollusca</taxon>
        <taxon>Cephalopoda</taxon>
        <taxon>Coleoidea</taxon>
        <taxon>Decapodiformes</taxon>
        <taxon>Sepiida</taxon>
        <taxon>Sepiina</taxon>
        <taxon>Sepiidae</taxon>
        <taxon>Acanthosepion</taxon>
    </lineage>
</organism>
<comment type="similarity">
    <text evidence="1">Belongs to the glycine N-acyltransferase family.</text>
</comment>
<comment type="caution">
    <text evidence="3">The sequence shown here is derived from an EMBL/GenBank/DDBJ whole genome shotgun (WGS) entry which is preliminary data.</text>
</comment>
<proteinExistence type="inferred from homology"/>
<dbReference type="InterPro" id="IPR013653">
    <property type="entry name" value="GCN5-like_dom"/>
</dbReference>
<dbReference type="InterPro" id="IPR016181">
    <property type="entry name" value="Acyl_CoA_acyltransferase"/>
</dbReference>
<dbReference type="EC" id="2.3.1.-" evidence="1"/>
<dbReference type="OrthoDB" id="6141385at2759"/>